<sequence>MIGFSKPETTKSKKRNQLSWEIAFKSKKFKVSTDHKTGLTTKNDKPKTCFFPDQQNSAKIINRRSSNLESTSTVQEIENETVVEEWMMWNDDSIIEEEQKINEIQEQLSPNGNCTNELQDALNTISSVFVTNNISRNLGEKVFQIARLLNTHQSITTRSEKPAALTNRLCDTPKYKDRIKKSKEKYPGMITMFLSLNTDGFRKKGCSRGEIWPLFLAVNDITKGKGKFCEYRPEAIVLSAIMQSNTKLSFNDFLSLFQRMKLELEETSVNPMKISFDKIQYDVRLEIFQCSIDFAASQKIHGLPMWLSYDSCSRCSVSGKQIKTKKGSKICWYPEEGVKQYNETEIPKKLLKSGLPPPYQDGFDALHIIMEGTSRDLLKDLLGTCKKIGMKISKRNRLQWSDALNNAKVPRGRCSAGLLNPIQLTSRTGTEVQNLYELAIPTLLMVLSTPCDGVAMLFLHWLLTRKCLDWNLSSSTCSEINQLSKLLSFYVGTKFNAFYTMKFHYFIDHMAPTIRFHGSPLLSSAAPFERLNQTMGRSANAYTTKTLMNICKRFLAMKTANTHQNSERKADGNILENQTDGGCLFTPDVSPLTTQETIYLNSHNREERVYRTSWSNDTFTFCTRAFCLGSPVQSCFIYFYNNQKTTEFGSIERLFMNEEGNILAIIQKFNTIDPFEDLMKSILTSRSMANFSSRYYVNGFYRKIISCSYFVLDTRFLEGYATILEFSGNSFVSRC</sequence>
<name>A0A2G5V8N2_9PELO</name>
<organism evidence="1 2">
    <name type="scientific">Caenorhabditis nigoni</name>
    <dbReference type="NCBI Taxonomy" id="1611254"/>
    <lineage>
        <taxon>Eukaryota</taxon>
        <taxon>Metazoa</taxon>
        <taxon>Ecdysozoa</taxon>
        <taxon>Nematoda</taxon>
        <taxon>Chromadorea</taxon>
        <taxon>Rhabditida</taxon>
        <taxon>Rhabditina</taxon>
        <taxon>Rhabditomorpha</taxon>
        <taxon>Rhabditoidea</taxon>
        <taxon>Rhabditidae</taxon>
        <taxon>Peloderinae</taxon>
        <taxon>Caenorhabditis</taxon>
    </lineage>
</organism>
<dbReference type="EMBL" id="PDUG01000002">
    <property type="protein sequence ID" value="PIC48164.1"/>
    <property type="molecule type" value="Genomic_DNA"/>
</dbReference>
<accession>A0A2G5V8N2</accession>
<dbReference type="AlphaFoldDB" id="A0A2G5V8N2"/>
<dbReference type="PANTHER" id="PTHR47645:SF1">
    <property type="entry name" value="C2H2-TYPE DOMAIN-CONTAINING PROTEIN-RELATED"/>
    <property type="match status" value="1"/>
</dbReference>
<dbReference type="PANTHER" id="PTHR47645">
    <property type="entry name" value="PROTEIN CBG08267"/>
    <property type="match status" value="1"/>
</dbReference>
<protein>
    <submittedName>
        <fullName evidence="1">Uncharacterized protein</fullName>
    </submittedName>
</protein>
<keyword evidence="2" id="KW-1185">Reference proteome</keyword>
<gene>
    <name evidence="1" type="primary">Cnig_chr_II.g7250</name>
    <name evidence="1" type="ORF">B9Z55_007250</name>
</gene>
<dbReference type="OrthoDB" id="5869162at2759"/>
<evidence type="ECO:0000313" key="1">
    <source>
        <dbReference type="EMBL" id="PIC48164.1"/>
    </source>
</evidence>
<proteinExistence type="predicted"/>
<comment type="caution">
    <text evidence="1">The sequence shown here is derived from an EMBL/GenBank/DDBJ whole genome shotgun (WGS) entry which is preliminary data.</text>
</comment>
<evidence type="ECO:0000313" key="2">
    <source>
        <dbReference type="Proteomes" id="UP000230233"/>
    </source>
</evidence>
<dbReference type="Proteomes" id="UP000230233">
    <property type="component" value="Chromosome II"/>
</dbReference>
<reference evidence="2" key="1">
    <citation type="submission" date="2017-10" db="EMBL/GenBank/DDBJ databases">
        <title>Rapid genome shrinkage in a self-fertile nematode reveals novel sperm competition proteins.</title>
        <authorList>
            <person name="Yin D."/>
            <person name="Schwarz E.M."/>
            <person name="Thomas C.G."/>
            <person name="Felde R.L."/>
            <person name="Korf I.F."/>
            <person name="Cutter A.D."/>
            <person name="Schartner C.M."/>
            <person name="Ralston E.J."/>
            <person name="Meyer B.J."/>
            <person name="Haag E.S."/>
        </authorList>
    </citation>
    <scope>NUCLEOTIDE SEQUENCE [LARGE SCALE GENOMIC DNA]</scope>
    <source>
        <strain evidence="2">JU1422</strain>
    </source>
</reference>